<feature type="compositionally biased region" description="Low complexity" evidence="1">
    <location>
        <begin position="176"/>
        <end position="191"/>
    </location>
</feature>
<keyword evidence="4" id="KW-1185">Reference proteome</keyword>
<evidence type="ECO:0000313" key="3">
    <source>
        <dbReference type="EMBL" id="GAA0254862.1"/>
    </source>
</evidence>
<comment type="caution">
    <text evidence="3">The sequence shown here is derived from an EMBL/GenBank/DDBJ whole genome shotgun (WGS) entry which is preliminary data.</text>
</comment>
<evidence type="ECO:0000313" key="4">
    <source>
        <dbReference type="Proteomes" id="UP001500657"/>
    </source>
</evidence>
<feature type="signal peptide" evidence="2">
    <location>
        <begin position="1"/>
        <end position="32"/>
    </location>
</feature>
<reference evidence="3 4" key="1">
    <citation type="journal article" date="2019" name="Int. J. Syst. Evol. Microbiol.">
        <title>The Global Catalogue of Microorganisms (GCM) 10K type strain sequencing project: providing services to taxonomists for standard genome sequencing and annotation.</title>
        <authorList>
            <consortium name="The Broad Institute Genomics Platform"/>
            <consortium name="The Broad Institute Genome Sequencing Center for Infectious Disease"/>
            <person name="Wu L."/>
            <person name="Ma J."/>
        </authorList>
    </citation>
    <scope>NUCLEOTIDE SEQUENCE [LARGE SCALE GENOMIC DNA]</scope>
    <source>
        <strain evidence="3 4">JCM 16242</strain>
    </source>
</reference>
<gene>
    <name evidence="3" type="ORF">GCM10009126_20030</name>
</gene>
<dbReference type="InterPro" id="IPR009576">
    <property type="entry name" value="Biofilm_formation_YgiB"/>
</dbReference>
<keyword evidence="2" id="KW-0732">Signal</keyword>
<dbReference type="Proteomes" id="UP001500657">
    <property type="component" value="Unassembled WGS sequence"/>
</dbReference>
<dbReference type="Pfam" id="PF06693">
    <property type="entry name" value="DUF1190"/>
    <property type="match status" value="1"/>
</dbReference>
<feature type="region of interest" description="Disordered" evidence="1">
    <location>
        <begin position="134"/>
        <end position="155"/>
    </location>
</feature>
<feature type="region of interest" description="Disordered" evidence="1">
    <location>
        <begin position="168"/>
        <end position="191"/>
    </location>
</feature>
<feature type="chain" id="PRO_5047276782" evidence="2">
    <location>
        <begin position="33"/>
        <end position="191"/>
    </location>
</feature>
<sequence length="191" mass="20180">MLEWILSPSLPMKRSKTAALLLMSAAPLLLTACDSESPAREGLYTSVEACTAQTNDSYTCQQAYAKAEQEAVATAPRFASREACEASYGEEKCAERSDGAHHSFFGPLMTGFFLSQMLSRNGAPMNGFTSGPAFRDSSGNWQRPATGGARGSVYRGSNRTAMVPISATPNRAVTTSRAGFGSSGHSRGFGG</sequence>
<organism evidence="3 4">
    <name type="scientific">Rhodanobacter caeni</name>
    <dbReference type="NCBI Taxonomy" id="657654"/>
    <lineage>
        <taxon>Bacteria</taxon>
        <taxon>Pseudomonadati</taxon>
        <taxon>Pseudomonadota</taxon>
        <taxon>Gammaproteobacteria</taxon>
        <taxon>Lysobacterales</taxon>
        <taxon>Rhodanobacteraceae</taxon>
        <taxon>Rhodanobacter</taxon>
    </lineage>
</organism>
<proteinExistence type="predicted"/>
<accession>A0ABN0ULW1</accession>
<dbReference type="EMBL" id="BAAAFO010000003">
    <property type="protein sequence ID" value="GAA0254862.1"/>
    <property type="molecule type" value="Genomic_DNA"/>
</dbReference>
<name>A0ABN0ULW1_9GAMM</name>
<evidence type="ECO:0000256" key="2">
    <source>
        <dbReference type="SAM" id="SignalP"/>
    </source>
</evidence>
<evidence type="ECO:0000256" key="1">
    <source>
        <dbReference type="SAM" id="MobiDB-lite"/>
    </source>
</evidence>
<protein>
    <submittedName>
        <fullName evidence="3">DUF1190 domain-containing protein</fullName>
    </submittedName>
</protein>